<keyword evidence="2" id="KW-1185">Reference proteome</keyword>
<dbReference type="OMA" id="KGKWHEK"/>
<protein>
    <recommendedName>
        <fullName evidence="3">Sister chromatid cohesion protein DCC1</fullName>
    </recommendedName>
</protein>
<dbReference type="STRING" id="1173701.A0A066XNE6"/>
<evidence type="ECO:0008006" key="3">
    <source>
        <dbReference type="Google" id="ProtNLM"/>
    </source>
</evidence>
<name>A0A066XNE6_COLSU</name>
<evidence type="ECO:0000313" key="2">
    <source>
        <dbReference type="Proteomes" id="UP000027238"/>
    </source>
</evidence>
<dbReference type="OrthoDB" id="5199543at2759"/>
<dbReference type="GO" id="GO:0031390">
    <property type="term" value="C:Ctf18 RFC-like complex"/>
    <property type="evidence" value="ECO:0007669"/>
    <property type="project" value="InterPro"/>
</dbReference>
<sequence>MSTQDVGIPLTHAPDSRGYRLMELPPELEALLTAEDAPIITLTSTPATALLRAQDKTYKLLQKNTSNSLILLAPHATASPGSDAPATMGLGAITTLHETIELVAQAEPQTISNLKNTGSKGKWHEKFGRGR</sequence>
<reference evidence="2" key="1">
    <citation type="journal article" date="2014" name="Genome Announc.">
        <title>Draft genome sequence of Colletotrichum sublineola, a destructive pathogen of cultivated sorghum.</title>
        <authorList>
            <person name="Baroncelli R."/>
            <person name="Sanz-Martin J.M."/>
            <person name="Rech G.E."/>
            <person name="Sukno S.A."/>
            <person name="Thon M.R."/>
        </authorList>
    </citation>
    <scope>NUCLEOTIDE SEQUENCE [LARGE SCALE GENOMIC DNA]</scope>
    <source>
        <strain evidence="2">TX430BB</strain>
    </source>
</reference>
<dbReference type="GO" id="GO:0007064">
    <property type="term" value="P:mitotic sister chromatid cohesion"/>
    <property type="evidence" value="ECO:0007669"/>
    <property type="project" value="InterPro"/>
</dbReference>
<gene>
    <name evidence="1" type="ORF">CSUB01_03314</name>
</gene>
<dbReference type="HOGENOM" id="CLU_116847_0_0_1"/>
<proteinExistence type="predicted"/>
<evidence type="ECO:0000313" key="1">
    <source>
        <dbReference type="EMBL" id="KDN67246.1"/>
    </source>
</evidence>
<dbReference type="eggNOG" id="ENOG502SA0V">
    <property type="taxonomic scope" value="Eukaryota"/>
</dbReference>
<dbReference type="InterPro" id="IPR019128">
    <property type="entry name" value="Dcc1"/>
</dbReference>
<accession>A0A066XNE6</accession>
<dbReference type="AlphaFoldDB" id="A0A066XNE6"/>
<dbReference type="EMBL" id="JMSE01000831">
    <property type="protein sequence ID" value="KDN67246.1"/>
    <property type="molecule type" value="Genomic_DNA"/>
</dbReference>
<comment type="caution">
    <text evidence="1">The sequence shown here is derived from an EMBL/GenBank/DDBJ whole genome shotgun (WGS) entry which is preliminary data.</text>
</comment>
<organism evidence="1 2">
    <name type="scientific">Colletotrichum sublineola</name>
    <name type="common">Sorghum anthracnose fungus</name>
    <dbReference type="NCBI Taxonomy" id="1173701"/>
    <lineage>
        <taxon>Eukaryota</taxon>
        <taxon>Fungi</taxon>
        <taxon>Dikarya</taxon>
        <taxon>Ascomycota</taxon>
        <taxon>Pezizomycotina</taxon>
        <taxon>Sordariomycetes</taxon>
        <taxon>Hypocreomycetidae</taxon>
        <taxon>Glomerellales</taxon>
        <taxon>Glomerellaceae</taxon>
        <taxon>Colletotrichum</taxon>
        <taxon>Colletotrichum graminicola species complex</taxon>
    </lineage>
</organism>
<dbReference type="Pfam" id="PF09724">
    <property type="entry name" value="Dcc1"/>
    <property type="match status" value="1"/>
</dbReference>
<dbReference type="Proteomes" id="UP000027238">
    <property type="component" value="Unassembled WGS sequence"/>
</dbReference>